<evidence type="ECO:0000313" key="6">
    <source>
        <dbReference type="EMBL" id="RZT64700.1"/>
    </source>
</evidence>
<organism evidence="6 7">
    <name type="scientific">Leucobacter luti</name>
    <dbReference type="NCBI Taxonomy" id="340320"/>
    <lineage>
        <taxon>Bacteria</taxon>
        <taxon>Bacillati</taxon>
        <taxon>Actinomycetota</taxon>
        <taxon>Actinomycetes</taxon>
        <taxon>Micrococcales</taxon>
        <taxon>Microbacteriaceae</taxon>
        <taxon>Leucobacter</taxon>
    </lineage>
</organism>
<dbReference type="RefSeq" id="WP_130454291.1">
    <property type="nucleotide sequence ID" value="NZ_QYAG01000001.1"/>
</dbReference>
<reference evidence="6 7" key="1">
    <citation type="journal article" date="2015" name="Stand. Genomic Sci.">
        <title>Genomic Encyclopedia of Bacterial and Archaeal Type Strains, Phase III: the genomes of soil and plant-associated and newly described type strains.</title>
        <authorList>
            <person name="Whitman W.B."/>
            <person name="Woyke T."/>
            <person name="Klenk H.P."/>
            <person name="Zhou Y."/>
            <person name="Lilburn T.G."/>
            <person name="Beck B.J."/>
            <person name="De Vos P."/>
            <person name="Vandamme P."/>
            <person name="Eisen J.A."/>
            <person name="Garrity G."/>
            <person name="Hugenholtz P."/>
            <person name="Kyrpides N.C."/>
        </authorList>
    </citation>
    <scope>NUCLEOTIDE SEQUENCE [LARGE SCALE GENOMIC DNA]</scope>
    <source>
        <strain evidence="6 7">RF6</strain>
    </source>
</reference>
<feature type="DNA-binding region" description="H-T-H motif" evidence="4">
    <location>
        <begin position="38"/>
        <end position="57"/>
    </location>
</feature>
<keyword evidence="2 4" id="KW-0238">DNA-binding</keyword>
<sequence>MTESADMSGRAAKMRRTRIAITEHARKLTAAHGLSGFTIEEVCEPAGISRRTFFNYFPSKEAAVIGSPPDILESPAMARFMAAGVADGRISPTLLEDMVEIAVDALDEVFDIAGTITHVNEIIAREPAFMEKFLTDSEELNRRFVGMIEQREGLPAGDPRAALALQVLGAMLHASVHEFFASGSTGSIGPRLRAALAQTRALFTCETA</sequence>
<keyword evidence="1" id="KW-0805">Transcription regulation</keyword>
<evidence type="ECO:0000256" key="1">
    <source>
        <dbReference type="ARBA" id="ARBA00023015"/>
    </source>
</evidence>
<dbReference type="OrthoDB" id="8688418at2"/>
<dbReference type="InterPro" id="IPR009057">
    <property type="entry name" value="Homeodomain-like_sf"/>
</dbReference>
<dbReference type="Pfam" id="PF00440">
    <property type="entry name" value="TetR_N"/>
    <property type="match status" value="1"/>
</dbReference>
<dbReference type="PANTHER" id="PTHR30055">
    <property type="entry name" value="HTH-TYPE TRANSCRIPTIONAL REGULATOR RUTR"/>
    <property type="match status" value="1"/>
</dbReference>
<protein>
    <submittedName>
        <fullName evidence="6">TetR family transcriptional regulator</fullName>
    </submittedName>
</protein>
<dbReference type="InterPro" id="IPR001647">
    <property type="entry name" value="HTH_TetR"/>
</dbReference>
<dbReference type="GO" id="GO:0000976">
    <property type="term" value="F:transcription cis-regulatory region binding"/>
    <property type="evidence" value="ECO:0007669"/>
    <property type="project" value="TreeGrafter"/>
</dbReference>
<dbReference type="GO" id="GO:0003700">
    <property type="term" value="F:DNA-binding transcription factor activity"/>
    <property type="evidence" value="ECO:0007669"/>
    <property type="project" value="TreeGrafter"/>
</dbReference>
<evidence type="ECO:0000259" key="5">
    <source>
        <dbReference type="PROSITE" id="PS50977"/>
    </source>
</evidence>
<gene>
    <name evidence="6" type="ORF">EV139_2122</name>
</gene>
<accession>A0A4Q7TX30</accession>
<evidence type="ECO:0000256" key="4">
    <source>
        <dbReference type="PROSITE-ProRule" id="PRU00335"/>
    </source>
</evidence>
<dbReference type="PANTHER" id="PTHR30055:SF234">
    <property type="entry name" value="HTH-TYPE TRANSCRIPTIONAL REGULATOR BETI"/>
    <property type="match status" value="1"/>
</dbReference>
<dbReference type="EMBL" id="SHKI01000005">
    <property type="protein sequence ID" value="RZT64700.1"/>
    <property type="molecule type" value="Genomic_DNA"/>
</dbReference>
<dbReference type="Gene3D" id="1.10.357.10">
    <property type="entry name" value="Tetracycline Repressor, domain 2"/>
    <property type="match status" value="1"/>
</dbReference>
<evidence type="ECO:0000256" key="3">
    <source>
        <dbReference type="ARBA" id="ARBA00023163"/>
    </source>
</evidence>
<dbReference type="PROSITE" id="PS01081">
    <property type="entry name" value="HTH_TETR_1"/>
    <property type="match status" value="1"/>
</dbReference>
<comment type="caution">
    <text evidence="6">The sequence shown here is derived from an EMBL/GenBank/DDBJ whole genome shotgun (WGS) entry which is preliminary data.</text>
</comment>
<dbReference type="Proteomes" id="UP000291832">
    <property type="component" value="Unassembled WGS sequence"/>
</dbReference>
<dbReference type="SUPFAM" id="SSF46689">
    <property type="entry name" value="Homeodomain-like"/>
    <property type="match status" value="1"/>
</dbReference>
<keyword evidence="3" id="KW-0804">Transcription</keyword>
<dbReference type="AlphaFoldDB" id="A0A4Q7TX30"/>
<proteinExistence type="predicted"/>
<evidence type="ECO:0000313" key="7">
    <source>
        <dbReference type="Proteomes" id="UP000291832"/>
    </source>
</evidence>
<dbReference type="InterPro" id="IPR050109">
    <property type="entry name" value="HTH-type_TetR-like_transc_reg"/>
</dbReference>
<name>A0A4Q7TX30_9MICO</name>
<keyword evidence="7" id="KW-1185">Reference proteome</keyword>
<evidence type="ECO:0000256" key="2">
    <source>
        <dbReference type="ARBA" id="ARBA00023125"/>
    </source>
</evidence>
<feature type="domain" description="HTH tetR-type" evidence="5">
    <location>
        <begin position="15"/>
        <end position="75"/>
    </location>
</feature>
<dbReference type="PROSITE" id="PS50977">
    <property type="entry name" value="HTH_TETR_2"/>
    <property type="match status" value="1"/>
</dbReference>
<dbReference type="InterPro" id="IPR023772">
    <property type="entry name" value="DNA-bd_HTH_TetR-type_CS"/>
</dbReference>